<comment type="function">
    <text evidence="6">Involved in the regulation of the intracellular balance of NAD and NADP, and is a key enzyme in the biosynthesis of NADP. Catalyzes specifically the phosphorylation on 2'-hydroxyl of the adenosine moiety of NAD to yield NADP.</text>
</comment>
<dbReference type="EMBL" id="JADIND010000061">
    <property type="protein sequence ID" value="MBO8430294.1"/>
    <property type="molecule type" value="Genomic_DNA"/>
</dbReference>
<dbReference type="Pfam" id="PF01513">
    <property type="entry name" value="NAD_kinase"/>
    <property type="match status" value="1"/>
</dbReference>
<dbReference type="SUPFAM" id="SSF111331">
    <property type="entry name" value="NAD kinase/diacylglycerol kinase-like"/>
    <property type="match status" value="1"/>
</dbReference>
<evidence type="ECO:0000256" key="1">
    <source>
        <dbReference type="ARBA" id="ARBA00022679"/>
    </source>
</evidence>
<comment type="similarity">
    <text evidence="6">Belongs to the NAD kinase family.</text>
</comment>
<keyword evidence="6" id="KW-0067">ATP-binding</keyword>
<feature type="binding site" evidence="6">
    <location>
        <position position="151"/>
    </location>
    <ligand>
        <name>NAD(+)</name>
        <dbReference type="ChEBI" id="CHEBI:57540"/>
    </ligand>
</feature>
<dbReference type="Gene3D" id="2.60.200.30">
    <property type="entry name" value="Probable inorganic polyphosphate/atp-NAD kinase, domain 2"/>
    <property type="match status" value="1"/>
</dbReference>
<keyword evidence="6" id="KW-0547">Nucleotide-binding</keyword>
<accession>A0A9D9GZA8</accession>
<dbReference type="PANTHER" id="PTHR20275">
    <property type="entry name" value="NAD KINASE"/>
    <property type="match status" value="1"/>
</dbReference>
<comment type="caution">
    <text evidence="7">The sequence shown here is derived from an EMBL/GenBank/DDBJ whole genome shotgun (WGS) entry which is preliminary data.</text>
</comment>
<dbReference type="GO" id="GO:0051287">
    <property type="term" value="F:NAD binding"/>
    <property type="evidence" value="ECO:0007669"/>
    <property type="project" value="UniProtKB-ARBA"/>
</dbReference>
<feature type="binding site" evidence="6">
    <location>
        <position position="220"/>
    </location>
    <ligand>
        <name>NAD(+)</name>
        <dbReference type="ChEBI" id="CHEBI:57540"/>
    </ligand>
</feature>
<evidence type="ECO:0000256" key="3">
    <source>
        <dbReference type="ARBA" id="ARBA00022857"/>
    </source>
</evidence>
<dbReference type="GO" id="GO:0046872">
    <property type="term" value="F:metal ion binding"/>
    <property type="evidence" value="ECO:0007669"/>
    <property type="project" value="UniProtKB-UniRule"/>
</dbReference>
<dbReference type="Pfam" id="PF20143">
    <property type="entry name" value="NAD_kinase_C"/>
    <property type="match status" value="1"/>
</dbReference>
<feature type="binding site" evidence="6">
    <location>
        <position position="61"/>
    </location>
    <ligand>
        <name>NAD(+)</name>
        <dbReference type="ChEBI" id="CHEBI:57540"/>
    </ligand>
</feature>
<dbReference type="InterPro" id="IPR016064">
    <property type="entry name" value="NAD/diacylglycerol_kinase_sf"/>
</dbReference>
<reference evidence="7" key="2">
    <citation type="journal article" date="2021" name="PeerJ">
        <title>Extensive microbial diversity within the chicken gut microbiome revealed by metagenomics and culture.</title>
        <authorList>
            <person name="Gilroy R."/>
            <person name="Ravi A."/>
            <person name="Getino M."/>
            <person name="Pursley I."/>
            <person name="Horton D.L."/>
            <person name="Alikhan N.F."/>
            <person name="Baker D."/>
            <person name="Gharbi K."/>
            <person name="Hall N."/>
            <person name="Watson M."/>
            <person name="Adriaenssens E.M."/>
            <person name="Foster-Nyarko E."/>
            <person name="Jarju S."/>
            <person name="Secka A."/>
            <person name="Antonio M."/>
            <person name="Oren A."/>
            <person name="Chaudhuri R.R."/>
            <person name="La Ragione R."/>
            <person name="Hildebrand F."/>
            <person name="Pallen M.J."/>
        </authorList>
    </citation>
    <scope>NUCLEOTIDE SEQUENCE</scope>
    <source>
        <strain evidence="7">10192</strain>
    </source>
</reference>
<comment type="subcellular location">
    <subcellularLocation>
        <location evidence="6">Cytoplasm</location>
    </subcellularLocation>
</comment>
<feature type="binding site" evidence="6">
    <location>
        <begin position="56"/>
        <end position="57"/>
    </location>
    <ligand>
        <name>NAD(+)</name>
        <dbReference type="ChEBI" id="CHEBI:57540"/>
    </ligand>
</feature>
<dbReference type="EC" id="2.7.1.23" evidence="6"/>
<evidence type="ECO:0000256" key="4">
    <source>
        <dbReference type="ARBA" id="ARBA00023027"/>
    </source>
</evidence>
<dbReference type="AlphaFoldDB" id="A0A9D9GZA8"/>
<keyword evidence="2 6" id="KW-0418">Kinase</keyword>
<feature type="binding site" evidence="6">
    <location>
        <position position="132"/>
    </location>
    <ligand>
        <name>NAD(+)</name>
        <dbReference type="ChEBI" id="CHEBI:57540"/>
    </ligand>
</feature>
<comment type="catalytic activity">
    <reaction evidence="5 6">
        <text>NAD(+) + ATP = ADP + NADP(+) + H(+)</text>
        <dbReference type="Rhea" id="RHEA:18629"/>
        <dbReference type="ChEBI" id="CHEBI:15378"/>
        <dbReference type="ChEBI" id="CHEBI:30616"/>
        <dbReference type="ChEBI" id="CHEBI:57540"/>
        <dbReference type="ChEBI" id="CHEBI:58349"/>
        <dbReference type="ChEBI" id="CHEBI:456216"/>
        <dbReference type="EC" id="2.7.1.23"/>
    </reaction>
</comment>
<dbReference type="GO" id="GO:0005737">
    <property type="term" value="C:cytoplasm"/>
    <property type="evidence" value="ECO:0007669"/>
    <property type="project" value="UniProtKB-SubCell"/>
</dbReference>
<name>A0A9D9GZA8_9BACT</name>
<keyword evidence="4 6" id="KW-0520">NAD</keyword>
<evidence type="ECO:0000313" key="7">
    <source>
        <dbReference type="EMBL" id="MBO8430294.1"/>
    </source>
</evidence>
<dbReference type="GO" id="GO:0019674">
    <property type="term" value="P:NAD+ metabolic process"/>
    <property type="evidence" value="ECO:0007669"/>
    <property type="project" value="InterPro"/>
</dbReference>
<keyword evidence="3 6" id="KW-0521">NADP</keyword>
<keyword evidence="6" id="KW-0963">Cytoplasm</keyword>
<organism evidence="7 8">
    <name type="scientific">Candidatus Scatousia excrementipullorum</name>
    <dbReference type="NCBI Taxonomy" id="2840936"/>
    <lineage>
        <taxon>Bacteria</taxon>
        <taxon>Candidatus Scatousia</taxon>
    </lineage>
</organism>
<dbReference type="GO" id="GO:0003951">
    <property type="term" value="F:NAD+ kinase activity"/>
    <property type="evidence" value="ECO:0007669"/>
    <property type="project" value="UniProtKB-UniRule"/>
</dbReference>
<gene>
    <name evidence="6" type="primary">nadK</name>
    <name evidence="7" type="ORF">IAC76_02795</name>
</gene>
<dbReference type="Proteomes" id="UP000823632">
    <property type="component" value="Unassembled WGS sequence"/>
</dbReference>
<proteinExistence type="inferred from homology"/>
<comment type="cofactor">
    <cofactor evidence="6">
        <name>a divalent metal cation</name>
        <dbReference type="ChEBI" id="CHEBI:60240"/>
    </cofactor>
</comment>
<dbReference type="HAMAP" id="MF_00361">
    <property type="entry name" value="NAD_kinase"/>
    <property type="match status" value="1"/>
</dbReference>
<evidence type="ECO:0000256" key="5">
    <source>
        <dbReference type="ARBA" id="ARBA00047925"/>
    </source>
</evidence>
<dbReference type="PANTHER" id="PTHR20275:SF0">
    <property type="entry name" value="NAD KINASE"/>
    <property type="match status" value="1"/>
</dbReference>
<dbReference type="Gene3D" id="3.40.50.10330">
    <property type="entry name" value="Probable inorganic polyphosphate/atp-NAD kinase, domain 1"/>
    <property type="match status" value="1"/>
</dbReference>
<sequence>MNNFKYAVAYNPNILHARDAKANLCSILSGYNVQVDVLDIDNLKSGYDFVFVIGGDGTILKSARFYAKFQTPVFGVNLGRLGFLSQSSVEDIRSAVQKILEGKYIVEDRLMLSGGRYSALNDFVVKSSVSGRTSRFSLKINEKTVCDYLADGIIVATPTGSTAYGLSAGGPVLVPGLQAFVIVPICPHTLTARPLVVPDFEKISICVNGESSYFLYADGQEFSEFNNEIHIQKSQYTAKLALLESGGFYSVLNDKLHWGTSPANIS</sequence>
<feature type="binding site" evidence="6">
    <location>
        <begin position="121"/>
        <end position="122"/>
    </location>
    <ligand>
        <name>NAD(+)</name>
        <dbReference type="ChEBI" id="CHEBI:57540"/>
    </ligand>
</feature>
<feature type="active site" description="Proton acceptor" evidence="6">
    <location>
        <position position="56"/>
    </location>
</feature>
<protein>
    <recommendedName>
        <fullName evidence="6">NAD kinase</fullName>
        <ecNumber evidence="6">2.7.1.23</ecNumber>
    </recommendedName>
    <alternativeName>
        <fullName evidence="6">ATP-dependent NAD kinase</fullName>
    </alternativeName>
</protein>
<dbReference type="GO" id="GO:0005524">
    <property type="term" value="F:ATP binding"/>
    <property type="evidence" value="ECO:0007669"/>
    <property type="project" value="UniProtKB-KW"/>
</dbReference>
<reference evidence="7" key="1">
    <citation type="submission" date="2020-10" db="EMBL/GenBank/DDBJ databases">
        <authorList>
            <person name="Gilroy R."/>
        </authorList>
    </citation>
    <scope>NUCLEOTIDE SEQUENCE</scope>
    <source>
        <strain evidence="7">10192</strain>
    </source>
</reference>
<dbReference type="GO" id="GO:0006741">
    <property type="term" value="P:NADP+ biosynthetic process"/>
    <property type="evidence" value="ECO:0007669"/>
    <property type="project" value="UniProtKB-UniRule"/>
</dbReference>
<dbReference type="InterPro" id="IPR017438">
    <property type="entry name" value="ATP-NAD_kinase_N"/>
</dbReference>
<evidence type="ECO:0000256" key="2">
    <source>
        <dbReference type="ARBA" id="ARBA00022777"/>
    </source>
</evidence>
<evidence type="ECO:0000256" key="6">
    <source>
        <dbReference type="HAMAP-Rule" id="MF_00361"/>
    </source>
</evidence>
<keyword evidence="1 6" id="KW-0808">Transferase</keyword>
<comment type="caution">
    <text evidence="6">Lacks conserved residue(s) required for the propagation of feature annotation.</text>
</comment>
<dbReference type="InterPro" id="IPR017437">
    <property type="entry name" value="ATP-NAD_kinase_PpnK-typ_C"/>
</dbReference>
<dbReference type="InterPro" id="IPR002504">
    <property type="entry name" value="NADK"/>
</dbReference>
<evidence type="ECO:0000313" key="8">
    <source>
        <dbReference type="Proteomes" id="UP000823632"/>
    </source>
</evidence>
<feature type="binding site" evidence="6">
    <location>
        <begin position="162"/>
        <end position="167"/>
    </location>
    <ligand>
        <name>NAD(+)</name>
        <dbReference type="ChEBI" id="CHEBI:57540"/>
    </ligand>
</feature>